<feature type="transmembrane region" description="Helical" evidence="1">
    <location>
        <begin position="13"/>
        <end position="39"/>
    </location>
</feature>
<dbReference type="InterPro" id="IPR053018">
    <property type="entry name" value="Elsinochrome_Biosynth-Asso"/>
</dbReference>
<sequence>MACTDVGSANPDIAGLGIILSFIIQAGLSFFLSGWSILVETRLRLRELRRTREDIHGSKKKAENTTTLLLLGMLRKPADDISLEGTRHYANHKIELIDRALRTIGDAQLLNGQPNTSRSSATFDANRMCPGISLLIGALAQHETLGLYHFHIVYDVVNFTG</sequence>
<dbReference type="PANTHER" id="PTHR37577:SF1">
    <property type="entry name" value="INTEGRAL MEMBRANE PROTEIN"/>
    <property type="match status" value="1"/>
</dbReference>
<comment type="caution">
    <text evidence="2">The sequence shown here is derived from an EMBL/GenBank/DDBJ whole genome shotgun (WGS) entry which is preliminary data.</text>
</comment>
<accession>A0ABR1TNA7</accession>
<organism evidence="2 3">
    <name type="scientific">Apiospora phragmitis</name>
    <dbReference type="NCBI Taxonomy" id="2905665"/>
    <lineage>
        <taxon>Eukaryota</taxon>
        <taxon>Fungi</taxon>
        <taxon>Dikarya</taxon>
        <taxon>Ascomycota</taxon>
        <taxon>Pezizomycotina</taxon>
        <taxon>Sordariomycetes</taxon>
        <taxon>Xylariomycetidae</taxon>
        <taxon>Amphisphaeriales</taxon>
        <taxon>Apiosporaceae</taxon>
        <taxon>Apiospora</taxon>
    </lineage>
</organism>
<name>A0ABR1TNA7_9PEZI</name>
<evidence type="ECO:0000313" key="2">
    <source>
        <dbReference type="EMBL" id="KAK8048145.1"/>
    </source>
</evidence>
<protein>
    <submittedName>
        <fullName evidence="2">Uncharacterized protein</fullName>
    </submittedName>
</protein>
<dbReference type="PANTHER" id="PTHR37577">
    <property type="entry name" value="INTEGRAL MEMBRANE PROTEIN"/>
    <property type="match status" value="1"/>
</dbReference>
<keyword evidence="3" id="KW-1185">Reference proteome</keyword>
<dbReference type="EMBL" id="JAQQWL010000011">
    <property type="protein sequence ID" value="KAK8048145.1"/>
    <property type="molecule type" value="Genomic_DNA"/>
</dbReference>
<keyword evidence="1" id="KW-0812">Transmembrane</keyword>
<evidence type="ECO:0000256" key="1">
    <source>
        <dbReference type="SAM" id="Phobius"/>
    </source>
</evidence>
<reference evidence="2 3" key="1">
    <citation type="submission" date="2023-01" db="EMBL/GenBank/DDBJ databases">
        <title>Analysis of 21 Apiospora genomes using comparative genomics revels a genus with tremendous synthesis potential of carbohydrate active enzymes and secondary metabolites.</title>
        <authorList>
            <person name="Sorensen T."/>
        </authorList>
    </citation>
    <scope>NUCLEOTIDE SEQUENCE [LARGE SCALE GENOMIC DNA]</scope>
    <source>
        <strain evidence="2 3">CBS 135458</strain>
    </source>
</reference>
<evidence type="ECO:0000313" key="3">
    <source>
        <dbReference type="Proteomes" id="UP001480595"/>
    </source>
</evidence>
<dbReference type="GeneID" id="92094347"/>
<proteinExistence type="predicted"/>
<gene>
    <name evidence="2" type="ORF">PG994_009875</name>
</gene>
<dbReference type="RefSeq" id="XP_066710394.1">
    <property type="nucleotide sequence ID" value="XM_066861284.1"/>
</dbReference>
<keyword evidence="1" id="KW-0472">Membrane</keyword>
<keyword evidence="1" id="KW-1133">Transmembrane helix</keyword>
<dbReference type="Proteomes" id="UP001480595">
    <property type="component" value="Unassembled WGS sequence"/>
</dbReference>